<evidence type="ECO:0000313" key="2">
    <source>
        <dbReference type="EMBL" id="EKE73650.1"/>
    </source>
</evidence>
<keyword evidence="1" id="KW-0175">Coiled coil</keyword>
<evidence type="ECO:0008006" key="4">
    <source>
        <dbReference type="Google" id="ProtNLM"/>
    </source>
</evidence>
<proteinExistence type="predicted"/>
<dbReference type="OrthoDB" id="5845356at2"/>
<dbReference type="RefSeq" id="WP_008484510.1">
    <property type="nucleotide sequence ID" value="NZ_AMRI01000012.1"/>
</dbReference>
<accession>K2K8R2</accession>
<evidence type="ECO:0000256" key="1">
    <source>
        <dbReference type="SAM" id="Coils"/>
    </source>
</evidence>
<protein>
    <recommendedName>
        <fullName evidence="4">DUF3375 domain-containing protein</fullName>
    </recommendedName>
</protein>
<dbReference type="Proteomes" id="UP000006755">
    <property type="component" value="Unassembled WGS sequence"/>
</dbReference>
<dbReference type="AlphaFoldDB" id="K2K8R2"/>
<dbReference type="EMBL" id="AMRI01000012">
    <property type="protein sequence ID" value="EKE73650.1"/>
    <property type="molecule type" value="Genomic_DNA"/>
</dbReference>
<comment type="caution">
    <text evidence="2">The sequence shown here is derived from an EMBL/GenBank/DDBJ whole genome shotgun (WGS) entry which is preliminary data.</text>
</comment>
<evidence type="ECO:0000313" key="3">
    <source>
        <dbReference type="Proteomes" id="UP000006755"/>
    </source>
</evidence>
<dbReference type="STRING" id="745411.B3C1_09642"/>
<gene>
    <name evidence="2" type="ORF">B3C1_09642</name>
</gene>
<name>K2K8R2_9GAMM</name>
<reference evidence="2 3" key="1">
    <citation type="journal article" date="2012" name="J. Bacteriol.">
        <title>Genome Sequence of Gallaecimonas xiamenensis Type Strain 3-C-1.</title>
        <authorList>
            <person name="Lai Q."/>
            <person name="Wang L."/>
            <person name="Wang W."/>
            <person name="Shao Z."/>
        </authorList>
    </citation>
    <scope>NUCLEOTIDE SEQUENCE [LARGE SCALE GENOMIC DNA]</scope>
    <source>
        <strain evidence="2 3">3-C-1</strain>
    </source>
</reference>
<dbReference type="eggNOG" id="ENOG502Z8PV">
    <property type="taxonomic scope" value="Bacteria"/>
</dbReference>
<keyword evidence="3" id="KW-1185">Reference proteome</keyword>
<feature type="coiled-coil region" evidence="1">
    <location>
        <begin position="95"/>
        <end position="122"/>
    </location>
</feature>
<dbReference type="PATRIC" id="fig|745411.4.peg.1889"/>
<sequence>MHHPSKIIRLLAEHWPTFERLVERFGFSPFSFQDLQGLFRQQYPDWGHDKVFKEAERLLSLDLVLPLPKSSLLELNGAVFEFVQYLVKEHQLGLAGEIEAQLEEIARLSAKLEESLEALDTEDSRRYLRRIDNLVRKIGSQFKDNEGAIYRLAETAKGQSSLSLNHRYQLVLDAFDDYIEPMVDMLDTNGRFAQALDALSVNLHYQHRRLERAGHLFEVRNGLLLLRTRILVLFNEGRESLRRASDLLLPLRQELRKNTLIAKAASALLGEVRKKGLERALTAMPVLASDGQRRTLASQHQLLAYLGDIANFQEQEVVLPDDDDLAPPSHMHLPDPAEVQSAFKASGQQSAIHWLVASYPDLAADELLHLYQHIQLQAEAPHGERQTLELKDCTIQLHPLEIRHAD</sequence>
<organism evidence="2 3">
    <name type="scientific">Gallaecimonas xiamenensis 3-C-1</name>
    <dbReference type="NCBI Taxonomy" id="745411"/>
    <lineage>
        <taxon>Bacteria</taxon>
        <taxon>Pseudomonadati</taxon>
        <taxon>Pseudomonadota</taxon>
        <taxon>Gammaproteobacteria</taxon>
        <taxon>Enterobacterales</taxon>
        <taxon>Gallaecimonadaceae</taxon>
        <taxon>Gallaecimonas</taxon>
    </lineage>
</organism>